<sequence>MPQKPQVIPLSELPERVRVVENLWIPMPDGVQLAARAWIPESAVHDPVPAILEYIPYRKREFTRPRDDATHAYLAGHGYACVRVDIRGSGESQGLLTDEYLPIELDDGEAILRWLAEQDWCNGRVGMIGISWGGFNGLQLAARQPRELGAIVTVCSTDDRYTDDVHYMGGCLLGDNLSWASAMYSHSALPPDPALVGDGWREEWHKRMGGSGFWLEDWLSHQRRDEYWRHGSINEDYNSVQIPVMAVSGWADGYSNAVFRMLENLPGPRMGLVGPWGHKYPHQGVPGPAIDFLGEVLRWFDRWLKEVPNGVESEPMLRAWVQDTMPPITGARHRPGRWVAEPGWPSPGVRRECLALRPGQIGDSSARPAEHTDLTLQSPLSVGLFAGRWCSFTATPDLPHDQREEDGGALIFTSDPLEQDLELLGQPAVTLMVAADKPVAQVAVRLSEVAANDEATRLTYGLLNLTHRNGHDDPQPLEPGEFYSVRVKLNDIGQRIPARHRLRVSISTSYWPLVWPAPESPRLTFLTEGCCLELPVRESAAEEENLRRPGPAVQSPGPAMTLLQPRDYGWTVTRDLASDRSTLEVKKDEGAFQLDEIGLSMRIRTVEWYSHTGNQYGSVRGETRAVRELWRDDWRVRVETRTVLTSDAGQFHLRAEMDAYEGDERVHAHNISRSIPRDLI</sequence>
<reference evidence="3 4" key="1">
    <citation type="submission" date="2018-10" db="EMBL/GenBank/DDBJ databases">
        <title>Genomic Encyclopedia of Type Strains, Phase IV (KMG-IV): sequencing the most valuable type-strain genomes for metagenomic binning, comparative biology and taxonomic classification.</title>
        <authorList>
            <person name="Goeker M."/>
        </authorList>
    </citation>
    <scope>NUCLEOTIDE SEQUENCE [LARGE SCALE GENOMIC DNA]</scope>
    <source>
        <strain evidence="3 4">DSM 12769</strain>
    </source>
</reference>
<dbReference type="AlphaFoldDB" id="A0A498C7X8"/>
<comment type="caution">
    <text evidence="3">The sequence shown here is derived from an EMBL/GenBank/DDBJ whole genome shotgun (WGS) entry which is preliminary data.</text>
</comment>
<dbReference type="SMART" id="SM00939">
    <property type="entry name" value="PepX_C"/>
    <property type="match status" value="1"/>
</dbReference>
<dbReference type="Gene3D" id="3.40.50.1820">
    <property type="entry name" value="alpha/beta hydrolase"/>
    <property type="match status" value="1"/>
</dbReference>
<evidence type="ECO:0000313" key="3">
    <source>
        <dbReference type="EMBL" id="RLK48678.1"/>
    </source>
</evidence>
<dbReference type="InterPro" id="IPR050585">
    <property type="entry name" value="Xaa-Pro_dipeptidyl-ppase/CocE"/>
</dbReference>
<dbReference type="InterPro" id="IPR005674">
    <property type="entry name" value="CocE/Ser_esterase"/>
</dbReference>
<dbReference type="Proteomes" id="UP000275461">
    <property type="component" value="Unassembled WGS sequence"/>
</dbReference>
<proteinExistence type="predicted"/>
<keyword evidence="4" id="KW-1185">Reference proteome</keyword>
<protein>
    <recommendedName>
        <fullName evidence="2">Xaa-Pro dipeptidyl-peptidase C-terminal domain-containing protein</fullName>
    </recommendedName>
</protein>
<dbReference type="Gene3D" id="2.60.120.260">
    <property type="entry name" value="Galactose-binding domain-like"/>
    <property type="match status" value="1"/>
</dbReference>
<keyword evidence="1" id="KW-0378">Hydrolase</keyword>
<evidence type="ECO:0000256" key="1">
    <source>
        <dbReference type="ARBA" id="ARBA00022801"/>
    </source>
</evidence>
<evidence type="ECO:0000259" key="2">
    <source>
        <dbReference type="SMART" id="SM00939"/>
    </source>
</evidence>
<dbReference type="InterPro" id="IPR008979">
    <property type="entry name" value="Galactose-bd-like_sf"/>
</dbReference>
<dbReference type="NCBIfam" id="TIGR00976">
    <property type="entry name" value="CocE_NonD"/>
    <property type="match status" value="1"/>
</dbReference>
<dbReference type="GO" id="GO:0008239">
    <property type="term" value="F:dipeptidyl-peptidase activity"/>
    <property type="evidence" value="ECO:0007669"/>
    <property type="project" value="InterPro"/>
</dbReference>
<dbReference type="PANTHER" id="PTHR43056:SF10">
    <property type="entry name" value="COCE_NOND FAMILY, PUTATIVE (AFU_ORTHOLOGUE AFUA_7G00600)-RELATED"/>
    <property type="match status" value="1"/>
</dbReference>
<dbReference type="SUPFAM" id="SSF53474">
    <property type="entry name" value="alpha/beta-Hydrolases"/>
    <property type="match status" value="1"/>
</dbReference>
<dbReference type="PANTHER" id="PTHR43056">
    <property type="entry name" value="PEPTIDASE S9 PROLYL OLIGOPEPTIDASE"/>
    <property type="match status" value="1"/>
</dbReference>
<gene>
    <name evidence="3" type="ORF">DFR31_1789</name>
</gene>
<dbReference type="SUPFAM" id="SSF49785">
    <property type="entry name" value="Galactose-binding domain-like"/>
    <property type="match status" value="1"/>
</dbReference>
<dbReference type="InterPro" id="IPR000383">
    <property type="entry name" value="Xaa-Pro-like_dom"/>
</dbReference>
<dbReference type="InterPro" id="IPR029058">
    <property type="entry name" value="AB_hydrolase_fold"/>
</dbReference>
<dbReference type="Pfam" id="PF02129">
    <property type="entry name" value="Peptidase_S15"/>
    <property type="match status" value="1"/>
</dbReference>
<accession>A0A498C7X8</accession>
<dbReference type="RefSeq" id="WP_121442325.1">
    <property type="nucleotide sequence ID" value="NZ_RCDA01000002.1"/>
</dbReference>
<feature type="domain" description="Xaa-Pro dipeptidyl-peptidase C-terminal" evidence="2">
    <location>
        <begin position="297"/>
        <end position="556"/>
    </location>
</feature>
<dbReference type="OrthoDB" id="9806163at2"/>
<dbReference type="Pfam" id="PF08530">
    <property type="entry name" value="PepX_C"/>
    <property type="match status" value="1"/>
</dbReference>
<organism evidence="3 4">
    <name type="scientific">Alkalispirillum mobile</name>
    <dbReference type="NCBI Taxonomy" id="85925"/>
    <lineage>
        <taxon>Bacteria</taxon>
        <taxon>Pseudomonadati</taxon>
        <taxon>Pseudomonadota</taxon>
        <taxon>Gammaproteobacteria</taxon>
        <taxon>Chromatiales</taxon>
        <taxon>Ectothiorhodospiraceae</taxon>
        <taxon>Alkalispirillum</taxon>
    </lineage>
</organism>
<dbReference type="InterPro" id="IPR013736">
    <property type="entry name" value="Xaa-Pro_dipept_C"/>
</dbReference>
<dbReference type="Gene3D" id="1.10.3020.10">
    <property type="entry name" value="alpha-amino acid ester hydrolase ( Helical cap domain)"/>
    <property type="match status" value="1"/>
</dbReference>
<name>A0A498C7X8_9GAMM</name>
<dbReference type="EMBL" id="RCDA01000002">
    <property type="protein sequence ID" value="RLK48678.1"/>
    <property type="molecule type" value="Genomic_DNA"/>
</dbReference>
<evidence type="ECO:0000313" key="4">
    <source>
        <dbReference type="Proteomes" id="UP000275461"/>
    </source>
</evidence>